<evidence type="ECO:0000256" key="5">
    <source>
        <dbReference type="ARBA" id="ARBA00022801"/>
    </source>
</evidence>
<feature type="transmembrane region" description="Helical" evidence="8">
    <location>
        <begin position="50"/>
        <end position="66"/>
    </location>
</feature>
<comment type="caution">
    <text evidence="9">The sequence shown here is derived from an EMBL/GenBank/DDBJ whole genome shotgun (WGS) entry which is preliminary data.</text>
</comment>
<evidence type="ECO:0000313" key="10">
    <source>
        <dbReference type="Proteomes" id="UP000320176"/>
    </source>
</evidence>
<dbReference type="OrthoDB" id="292749at2"/>
<dbReference type="NCBIfam" id="TIGR02602">
    <property type="entry name" value="8TM_EpsH"/>
    <property type="match status" value="1"/>
</dbReference>
<evidence type="ECO:0000313" key="9">
    <source>
        <dbReference type="EMBL" id="TWU04860.1"/>
    </source>
</evidence>
<dbReference type="InterPro" id="IPR013426">
    <property type="entry name" value="EpsH-like"/>
</dbReference>
<feature type="transmembrane region" description="Helical" evidence="8">
    <location>
        <begin position="343"/>
        <end position="364"/>
    </location>
</feature>
<keyword evidence="5" id="KW-0378">Hydrolase</keyword>
<dbReference type="Proteomes" id="UP000320176">
    <property type="component" value="Unassembled WGS sequence"/>
</dbReference>
<keyword evidence="10" id="KW-1185">Reference proteome</keyword>
<evidence type="ECO:0000256" key="3">
    <source>
        <dbReference type="ARBA" id="ARBA00022670"/>
    </source>
</evidence>
<dbReference type="EMBL" id="SJPN01000003">
    <property type="protein sequence ID" value="TWU04860.1"/>
    <property type="molecule type" value="Genomic_DNA"/>
</dbReference>
<accession>A0A5C6AYU5</accession>
<evidence type="ECO:0000256" key="2">
    <source>
        <dbReference type="ARBA" id="ARBA00022475"/>
    </source>
</evidence>
<feature type="transmembrane region" description="Helical" evidence="8">
    <location>
        <begin position="257"/>
        <end position="284"/>
    </location>
</feature>
<name>A0A5C6AYU5_9BACT</name>
<proteinExistence type="predicted"/>
<feature type="transmembrane region" description="Helical" evidence="8">
    <location>
        <begin position="78"/>
        <end position="95"/>
    </location>
</feature>
<dbReference type="Pfam" id="PF09721">
    <property type="entry name" value="Exosortase_EpsH"/>
    <property type="match status" value="1"/>
</dbReference>
<dbReference type="AlphaFoldDB" id="A0A5C6AYU5"/>
<reference evidence="9 10" key="1">
    <citation type="submission" date="2019-02" db="EMBL/GenBank/DDBJ databases">
        <title>Deep-cultivation of Planctomycetes and their phenomic and genomic characterization uncovers novel biology.</title>
        <authorList>
            <person name="Wiegand S."/>
            <person name="Jogler M."/>
            <person name="Boedeker C."/>
            <person name="Pinto D."/>
            <person name="Vollmers J."/>
            <person name="Rivas-Marin E."/>
            <person name="Kohn T."/>
            <person name="Peeters S.H."/>
            <person name="Heuer A."/>
            <person name="Rast P."/>
            <person name="Oberbeckmann S."/>
            <person name="Bunk B."/>
            <person name="Jeske O."/>
            <person name="Meyerdierks A."/>
            <person name="Storesund J.E."/>
            <person name="Kallscheuer N."/>
            <person name="Luecker S."/>
            <person name="Lage O.M."/>
            <person name="Pohl T."/>
            <person name="Merkel B.J."/>
            <person name="Hornburger P."/>
            <person name="Mueller R.-W."/>
            <person name="Bruemmer F."/>
            <person name="Labrenz M."/>
            <person name="Spormann A.M."/>
            <person name="Op Den Camp H."/>
            <person name="Overmann J."/>
            <person name="Amann R."/>
            <person name="Jetten M.S.M."/>
            <person name="Mascher T."/>
            <person name="Medema M.H."/>
            <person name="Devos D.P."/>
            <person name="Kaster A.-K."/>
            <person name="Ovreas L."/>
            <person name="Rohde M."/>
            <person name="Galperin M.Y."/>
            <person name="Jogler C."/>
        </authorList>
    </citation>
    <scope>NUCLEOTIDE SEQUENCE [LARGE SCALE GENOMIC DNA]</scope>
    <source>
        <strain evidence="9 10">Pla52n</strain>
    </source>
</reference>
<gene>
    <name evidence="9" type="ORF">Pla52n_29050</name>
</gene>
<dbReference type="GO" id="GO:0008233">
    <property type="term" value="F:peptidase activity"/>
    <property type="evidence" value="ECO:0007669"/>
    <property type="project" value="UniProtKB-KW"/>
</dbReference>
<feature type="transmembrane region" description="Helical" evidence="8">
    <location>
        <begin position="101"/>
        <end position="118"/>
    </location>
</feature>
<evidence type="ECO:0000256" key="1">
    <source>
        <dbReference type="ARBA" id="ARBA00004651"/>
    </source>
</evidence>
<keyword evidence="7 8" id="KW-0472">Membrane</keyword>
<sequence>MATIQPTIETAAGEKDSASKRWMYFWALLFLASVPLLIPYMIDMWAHDRYRYFPFALLATGWLVYNRFDGRFYPPRSWFSWGVISIACVLIAGSAVIQFPWFAAVGFVLIALCCLHAMRGHEDTSLLVCGLPLLTFIQLPRADVLLTQKLQDITTWLSSVMLDASAVPHTVSNRVIQLADRELFVAEACSGIQSVFTLGFLACVLLAFRRRPVWLFPVYLLIACLLAVLANVIRVTVVALGIAWFQIDMTAGWSHDMIGYLALIIAGLFLLSFDHLLVTLLHIVQPESEFNPLISAWNFFAVRTDVEVVADPQINRDAIQDATRRDQASAAFLWANRLSGSPVAKIGFACLIGLIAIGSAVQVLRSSKPKDILFSNESLVFDPDPKMLDPSLHALRVVSHTPNRGYEDPRLGANSDVWECETGDVKAQFVLSQPHKGWHELCDCYERLDWMLINRNIKSAGEMESLGVSSKSPQAIEVPYVVARFKKDPGQFGYLLFAGIGSDGALIPAPSSLSAFTHRIWNRIDGSGVWNQDEVIMLQMWVTSPRKLTAKNLQELEDDFVAARATFAEAIAANASHYSGDEGQVAARTLNHLGETL</sequence>
<dbReference type="InterPro" id="IPR019127">
    <property type="entry name" value="Exosortase"/>
</dbReference>
<dbReference type="GO" id="GO:0005886">
    <property type="term" value="C:plasma membrane"/>
    <property type="evidence" value="ECO:0007669"/>
    <property type="project" value="UniProtKB-SubCell"/>
</dbReference>
<protein>
    <submittedName>
        <fullName evidence="9">Transmembrane exosortase</fullName>
    </submittedName>
</protein>
<dbReference type="RefSeq" id="WP_146520200.1">
    <property type="nucleotide sequence ID" value="NZ_CP151726.1"/>
</dbReference>
<dbReference type="GO" id="GO:0006508">
    <property type="term" value="P:proteolysis"/>
    <property type="evidence" value="ECO:0007669"/>
    <property type="project" value="UniProtKB-KW"/>
</dbReference>
<evidence type="ECO:0000256" key="6">
    <source>
        <dbReference type="ARBA" id="ARBA00022989"/>
    </source>
</evidence>
<evidence type="ECO:0000256" key="7">
    <source>
        <dbReference type="ARBA" id="ARBA00023136"/>
    </source>
</evidence>
<keyword evidence="3" id="KW-0645">Protease</keyword>
<feature type="transmembrane region" description="Helical" evidence="8">
    <location>
        <begin position="21"/>
        <end position="38"/>
    </location>
</feature>
<keyword evidence="4 8" id="KW-0812">Transmembrane</keyword>
<keyword evidence="6 8" id="KW-1133">Transmembrane helix</keyword>
<dbReference type="InterPro" id="IPR026392">
    <property type="entry name" value="Exo/Archaeosortase_dom"/>
</dbReference>
<keyword evidence="2" id="KW-1003">Cell membrane</keyword>
<feature type="transmembrane region" description="Helical" evidence="8">
    <location>
        <begin position="214"/>
        <end position="245"/>
    </location>
</feature>
<organism evidence="9 10">
    <name type="scientific">Stieleria varia</name>
    <dbReference type="NCBI Taxonomy" id="2528005"/>
    <lineage>
        <taxon>Bacteria</taxon>
        <taxon>Pseudomonadati</taxon>
        <taxon>Planctomycetota</taxon>
        <taxon>Planctomycetia</taxon>
        <taxon>Pirellulales</taxon>
        <taxon>Pirellulaceae</taxon>
        <taxon>Stieleria</taxon>
    </lineage>
</organism>
<evidence type="ECO:0000256" key="8">
    <source>
        <dbReference type="SAM" id="Phobius"/>
    </source>
</evidence>
<dbReference type="NCBIfam" id="TIGR04178">
    <property type="entry name" value="exo_archaeo"/>
    <property type="match status" value="1"/>
</dbReference>
<feature type="transmembrane region" description="Helical" evidence="8">
    <location>
        <begin position="183"/>
        <end position="208"/>
    </location>
</feature>
<evidence type="ECO:0000256" key="4">
    <source>
        <dbReference type="ARBA" id="ARBA00022692"/>
    </source>
</evidence>
<dbReference type="NCBIfam" id="NF033780">
    <property type="entry name" value="exosort_XrtU_C"/>
    <property type="match status" value="1"/>
</dbReference>
<comment type="subcellular location">
    <subcellularLocation>
        <location evidence="1">Cell membrane</location>
        <topology evidence="1">Multi-pass membrane protein</topology>
    </subcellularLocation>
</comment>